<evidence type="ECO:0000313" key="1">
    <source>
        <dbReference type="EMBL" id="CAG8731485.1"/>
    </source>
</evidence>
<reference evidence="1" key="1">
    <citation type="submission" date="2021-06" db="EMBL/GenBank/DDBJ databases">
        <authorList>
            <person name="Kallberg Y."/>
            <person name="Tangrot J."/>
            <person name="Rosling A."/>
        </authorList>
    </citation>
    <scope>NUCLEOTIDE SEQUENCE</scope>
    <source>
        <strain evidence="1">MA453B</strain>
    </source>
</reference>
<organism evidence="1 2">
    <name type="scientific">Dentiscutata erythropus</name>
    <dbReference type="NCBI Taxonomy" id="1348616"/>
    <lineage>
        <taxon>Eukaryota</taxon>
        <taxon>Fungi</taxon>
        <taxon>Fungi incertae sedis</taxon>
        <taxon>Mucoromycota</taxon>
        <taxon>Glomeromycotina</taxon>
        <taxon>Glomeromycetes</taxon>
        <taxon>Diversisporales</taxon>
        <taxon>Gigasporaceae</taxon>
        <taxon>Dentiscutata</taxon>
    </lineage>
</organism>
<proteinExistence type="predicted"/>
<feature type="non-terminal residue" evidence="1">
    <location>
        <position position="1"/>
    </location>
</feature>
<dbReference type="EMBL" id="CAJVPY010012054">
    <property type="protein sequence ID" value="CAG8731485.1"/>
    <property type="molecule type" value="Genomic_DNA"/>
</dbReference>
<name>A0A9N9ICS1_9GLOM</name>
<keyword evidence="2" id="KW-1185">Reference proteome</keyword>
<sequence>SEFMSQSDLVACIIMFLKATSELTVIFTEEDCSISDIKTSDSVVY</sequence>
<accession>A0A9N9ICS1</accession>
<comment type="caution">
    <text evidence="1">The sequence shown here is derived from an EMBL/GenBank/DDBJ whole genome shotgun (WGS) entry which is preliminary data.</text>
</comment>
<protein>
    <submittedName>
        <fullName evidence="1">27702_t:CDS:1</fullName>
    </submittedName>
</protein>
<dbReference type="Proteomes" id="UP000789405">
    <property type="component" value="Unassembled WGS sequence"/>
</dbReference>
<evidence type="ECO:0000313" key="2">
    <source>
        <dbReference type="Proteomes" id="UP000789405"/>
    </source>
</evidence>
<gene>
    <name evidence="1" type="ORF">DERYTH_LOCUS15165</name>
</gene>
<dbReference type="AlphaFoldDB" id="A0A9N9ICS1"/>